<name>A0AA94EZ14_9FLAO</name>
<gene>
    <name evidence="1" type="ORF">EJB19_05210</name>
</gene>
<dbReference type="Pfam" id="PF14103">
    <property type="entry name" value="DUF4276"/>
    <property type="match status" value="1"/>
</dbReference>
<proteinExistence type="predicted"/>
<evidence type="ECO:0000313" key="1">
    <source>
        <dbReference type="EMBL" id="RVU87630.1"/>
    </source>
</evidence>
<accession>A0AA94EZ14</accession>
<dbReference type="EMBL" id="RWGX01000004">
    <property type="protein sequence ID" value="RVU87630.1"/>
    <property type="molecule type" value="Genomic_DNA"/>
</dbReference>
<sequence length="246" mass="29166">MIKTAVFVEGQTELIFTRELILKYFEYQDVWVECYTLFNDEDLNPTEYSFPNQEAKCYFQILNVGNDNKVLSSILKREKYLFESNRKFDKIIGLRDMYSKDYREIVKSSKIDERVNEKFIEGHKNVILQKSSYSDKINFHFAIMELEAWLLGIEYLFKKFNDKLENETINTTLNIDLSVIDPEKEIFHPAKIVNQILEMVGDNYSKSKSEINKFMGLITREDIIQLLGKEKCNTFKEYCKSLNIQK</sequence>
<reference evidence="1" key="1">
    <citation type="submission" date="2018-12" db="EMBL/GenBank/DDBJ databases">
        <title>Draft genome sequence of Flaovobacterium columnare BGFS27 isolated from channel catfish in Alabama.</title>
        <authorList>
            <person name="Cai W."/>
            <person name="Arias C."/>
        </authorList>
    </citation>
    <scope>NUCLEOTIDE SEQUENCE [LARGE SCALE GENOMIC DNA]</scope>
    <source>
        <strain evidence="1">BGFS27</strain>
    </source>
</reference>
<dbReference type="AlphaFoldDB" id="A0AA94EZ14"/>
<dbReference type="InterPro" id="IPR025455">
    <property type="entry name" value="DUF4276"/>
</dbReference>
<dbReference type="RefSeq" id="WP_065213686.1">
    <property type="nucleotide sequence ID" value="NZ_CP016277.1"/>
</dbReference>
<protein>
    <submittedName>
        <fullName evidence="1">DUF4276 family protein</fullName>
    </submittedName>
</protein>
<organism evidence="1">
    <name type="scientific">Flavobacterium columnare</name>
    <dbReference type="NCBI Taxonomy" id="996"/>
    <lineage>
        <taxon>Bacteria</taxon>
        <taxon>Pseudomonadati</taxon>
        <taxon>Bacteroidota</taxon>
        <taxon>Flavobacteriia</taxon>
        <taxon>Flavobacteriales</taxon>
        <taxon>Flavobacteriaceae</taxon>
        <taxon>Flavobacterium</taxon>
    </lineage>
</organism>
<comment type="caution">
    <text evidence="1">The sequence shown here is derived from an EMBL/GenBank/DDBJ whole genome shotgun (WGS) entry which is preliminary data.</text>
</comment>